<comment type="caution">
    <text evidence="1">The sequence shown here is derived from an EMBL/GenBank/DDBJ whole genome shotgun (WGS) entry which is preliminary data.</text>
</comment>
<sequence>MEFKTQYNIGDKLYYWSIDKVKILYGEITGISFYATLNGDNIGIKLDYYIRPSGNALSERVPEHLMFKDRDNVFDFCYKLTNDL</sequence>
<dbReference type="AlphaFoldDB" id="A0A943DMY6"/>
<reference evidence="1" key="1">
    <citation type="submission" date="2021-02" db="EMBL/GenBank/DDBJ databases">
        <title>Infant gut strain persistence is associated with maternal origin, phylogeny, and functional potential including surface adhesion and iron acquisition.</title>
        <authorList>
            <person name="Lou Y.C."/>
        </authorList>
    </citation>
    <scope>NUCLEOTIDE SEQUENCE</scope>
    <source>
        <strain evidence="1">L3_082_243G1_dasL3_082_243G1_maxbin2.maxbin.015s ta_sub</strain>
    </source>
</reference>
<dbReference type="Proteomes" id="UP000782901">
    <property type="component" value="Unassembled WGS sequence"/>
</dbReference>
<protein>
    <submittedName>
        <fullName evidence="1">Uncharacterized protein</fullName>
    </submittedName>
</protein>
<name>A0A943DMY6_BACT4</name>
<evidence type="ECO:0000313" key="1">
    <source>
        <dbReference type="EMBL" id="MBS5410715.1"/>
    </source>
</evidence>
<dbReference type="EMBL" id="JAGZEE010000010">
    <property type="protein sequence ID" value="MBS5410715.1"/>
    <property type="molecule type" value="Genomic_DNA"/>
</dbReference>
<evidence type="ECO:0000313" key="2">
    <source>
        <dbReference type="Proteomes" id="UP000782901"/>
    </source>
</evidence>
<organism evidence="1 2">
    <name type="scientific">Bacteroides thetaiotaomicron</name>
    <dbReference type="NCBI Taxonomy" id="818"/>
    <lineage>
        <taxon>Bacteria</taxon>
        <taxon>Pseudomonadati</taxon>
        <taxon>Bacteroidota</taxon>
        <taxon>Bacteroidia</taxon>
        <taxon>Bacteroidales</taxon>
        <taxon>Bacteroidaceae</taxon>
        <taxon>Bacteroides</taxon>
    </lineage>
</organism>
<proteinExistence type="predicted"/>
<accession>A0A943DMY6</accession>
<gene>
    <name evidence="1" type="ORF">KHY35_08365</name>
</gene>